<dbReference type="InterPro" id="IPR045054">
    <property type="entry name" value="P4HA-like"/>
</dbReference>
<evidence type="ECO:0000256" key="8">
    <source>
        <dbReference type="ARBA" id="ARBA00023180"/>
    </source>
</evidence>
<dbReference type="Gene3D" id="1.25.40.10">
    <property type="entry name" value="Tetratricopeptide repeat domain"/>
    <property type="match status" value="1"/>
</dbReference>
<dbReference type="PANTHER" id="PTHR10869:SF216">
    <property type="entry name" value="PROCOLLAGEN-PROLINE 4-DIOXYGENASE"/>
    <property type="match status" value="1"/>
</dbReference>
<dbReference type="GO" id="GO:0005506">
    <property type="term" value="F:iron ion binding"/>
    <property type="evidence" value="ECO:0007669"/>
    <property type="project" value="InterPro"/>
</dbReference>
<feature type="domain" description="Fe2OG dioxygenase" evidence="9">
    <location>
        <begin position="253"/>
        <end position="361"/>
    </location>
</feature>
<evidence type="ECO:0000256" key="3">
    <source>
        <dbReference type="ARBA" id="ARBA00022824"/>
    </source>
</evidence>
<dbReference type="GO" id="GO:0004656">
    <property type="term" value="F:procollagen-proline 4-dioxygenase activity"/>
    <property type="evidence" value="ECO:0007669"/>
    <property type="project" value="TreeGrafter"/>
</dbReference>
<comment type="caution">
    <text evidence="10">The sequence shown here is derived from an EMBL/GenBank/DDBJ whole genome shotgun (WGS) entry which is preliminary data.</text>
</comment>
<comment type="cofactor">
    <cofactor evidence="1">
        <name>L-ascorbate</name>
        <dbReference type="ChEBI" id="CHEBI:38290"/>
    </cofactor>
</comment>
<keyword evidence="5" id="KW-0223">Dioxygenase</keyword>
<gene>
    <name evidence="10" type="ORF">MNOR_LOCUS12163</name>
</gene>
<feature type="non-terminal residue" evidence="10">
    <location>
        <position position="1"/>
    </location>
</feature>
<dbReference type="InterPro" id="IPR005123">
    <property type="entry name" value="Oxoglu/Fe-dep_dioxygenase_dom"/>
</dbReference>
<evidence type="ECO:0000313" key="10">
    <source>
        <dbReference type="EMBL" id="CAL4083493.1"/>
    </source>
</evidence>
<organism evidence="10 11">
    <name type="scientific">Meganyctiphanes norvegica</name>
    <name type="common">Northern krill</name>
    <name type="synonym">Thysanopoda norvegica</name>
    <dbReference type="NCBI Taxonomy" id="48144"/>
    <lineage>
        <taxon>Eukaryota</taxon>
        <taxon>Metazoa</taxon>
        <taxon>Ecdysozoa</taxon>
        <taxon>Arthropoda</taxon>
        <taxon>Crustacea</taxon>
        <taxon>Multicrustacea</taxon>
        <taxon>Malacostraca</taxon>
        <taxon>Eumalacostraca</taxon>
        <taxon>Eucarida</taxon>
        <taxon>Euphausiacea</taxon>
        <taxon>Euphausiidae</taxon>
        <taxon>Meganyctiphanes</taxon>
    </lineage>
</organism>
<keyword evidence="3" id="KW-0256">Endoplasmic reticulum</keyword>
<dbReference type="EMBL" id="CAXKWB010006590">
    <property type="protein sequence ID" value="CAL4083493.1"/>
    <property type="molecule type" value="Genomic_DNA"/>
</dbReference>
<keyword evidence="7" id="KW-0408">Iron</keyword>
<name>A0AAV2QJJ8_MEGNR</name>
<dbReference type="InterPro" id="IPR006620">
    <property type="entry name" value="Pro_4_hyd_alph"/>
</dbReference>
<evidence type="ECO:0000256" key="7">
    <source>
        <dbReference type="ARBA" id="ARBA00023004"/>
    </source>
</evidence>
<evidence type="ECO:0000256" key="6">
    <source>
        <dbReference type="ARBA" id="ARBA00023002"/>
    </source>
</evidence>
<dbReference type="PROSITE" id="PS51471">
    <property type="entry name" value="FE2OG_OXY"/>
    <property type="match status" value="1"/>
</dbReference>
<dbReference type="SMART" id="SM00702">
    <property type="entry name" value="P4Hc"/>
    <property type="match status" value="1"/>
</dbReference>
<evidence type="ECO:0000259" key="9">
    <source>
        <dbReference type="PROSITE" id="PS51471"/>
    </source>
</evidence>
<keyword evidence="8" id="KW-0325">Glycoprotein</keyword>
<dbReference type="Pfam" id="PF13640">
    <property type="entry name" value="2OG-FeII_Oxy_3"/>
    <property type="match status" value="1"/>
</dbReference>
<evidence type="ECO:0000256" key="2">
    <source>
        <dbReference type="ARBA" id="ARBA00022723"/>
    </source>
</evidence>
<evidence type="ECO:0000256" key="4">
    <source>
        <dbReference type="ARBA" id="ARBA00022896"/>
    </source>
</evidence>
<dbReference type="InterPro" id="IPR011990">
    <property type="entry name" value="TPR-like_helical_dom_sf"/>
</dbReference>
<reference evidence="10 11" key="1">
    <citation type="submission" date="2024-05" db="EMBL/GenBank/DDBJ databases">
        <authorList>
            <person name="Wallberg A."/>
        </authorList>
    </citation>
    <scope>NUCLEOTIDE SEQUENCE [LARGE SCALE GENOMIC DNA]</scope>
</reference>
<dbReference type="Gene3D" id="2.60.120.620">
    <property type="entry name" value="q2cbj1_9rhob like domain"/>
    <property type="match status" value="1"/>
</dbReference>
<accession>A0AAV2QJJ8</accession>
<dbReference type="Proteomes" id="UP001497623">
    <property type="component" value="Unassembled WGS sequence"/>
</dbReference>
<dbReference type="GO" id="GO:0005783">
    <property type="term" value="C:endoplasmic reticulum"/>
    <property type="evidence" value="ECO:0007669"/>
    <property type="project" value="TreeGrafter"/>
</dbReference>
<keyword evidence="2" id="KW-0479">Metal-binding</keyword>
<evidence type="ECO:0000256" key="5">
    <source>
        <dbReference type="ARBA" id="ARBA00022964"/>
    </source>
</evidence>
<protein>
    <recommendedName>
        <fullName evidence="9">Fe2OG dioxygenase domain-containing protein</fullName>
    </recommendedName>
</protein>
<evidence type="ECO:0000313" key="11">
    <source>
        <dbReference type="Proteomes" id="UP001497623"/>
    </source>
</evidence>
<dbReference type="PANTHER" id="PTHR10869">
    <property type="entry name" value="PROLYL 4-HYDROXYLASE ALPHA SUBUNIT"/>
    <property type="match status" value="1"/>
</dbReference>
<keyword evidence="4" id="KW-0847">Vitamin C</keyword>
<keyword evidence="11" id="KW-1185">Reference proteome</keyword>
<keyword evidence="6" id="KW-0560">Oxidoreductase</keyword>
<dbReference type="InterPro" id="IPR044862">
    <property type="entry name" value="Pro_4_hyd_alph_FE2OG_OXY"/>
</dbReference>
<sequence>QETFGLEIDDLVEGKIKDKQAVSALSADDCFRLGQQSFNNLEFELAEKWYNKGLSLLERSKPLSYENQKKMEKIRKTQKQRSMMQKMVTHLAQSSDEKTLDQFSGLGIPTSFQKKIYSDKKEFEQIDGIDDLYRRLCRGEKVQPPEAYIGMKCGYVFGNTGYRKMMPFKAELIWAEPVVVIYHDVLTDREADHMKALTQDNLVTTKVHSFTTHQARESLARIGKTAWIKLDQTPEVAHVMRRIEDMTGLTTKTAEELHVLNYGIGGHYDAHVDFFDLQMKKLDKNPHLGDRIATALFYLNDVEAGGSTVFPTLGLEIPARKGNALFWFNLKRNGDGDYRTVHASCPVLLGEKWITNLWLHEYGQEFNWPCTLNKDD</sequence>
<proteinExistence type="predicted"/>
<dbReference type="AlphaFoldDB" id="A0AAV2QJJ8"/>
<dbReference type="GO" id="GO:0031418">
    <property type="term" value="F:L-ascorbic acid binding"/>
    <property type="evidence" value="ECO:0007669"/>
    <property type="project" value="UniProtKB-KW"/>
</dbReference>
<evidence type="ECO:0000256" key="1">
    <source>
        <dbReference type="ARBA" id="ARBA00001961"/>
    </source>
</evidence>
<dbReference type="FunFam" id="2.60.120.620:FF:000011">
    <property type="entry name" value="Prolyl alpha subunit"/>
    <property type="match status" value="1"/>
</dbReference>